<feature type="compositionally biased region" description="Low complexity" evidence="1">
    <location>
        <begin position="606"/>
        <end position="645"/>
    </location>
</feature>
<feature type="transmembrane region" description="Helical" evidence="2">
    <location>
        <begin position="32"/>
        <end position="51"/>
    </location>
</feature>
<accession>A0ABM9KBZ8</accession>
<proteinExistence type="predicted"/>
<evidence type="ECO:0000313" key="4">
    <source>
        <dbReference type="Proteomes" id="UP001189757"/>
    </source>
</evidence>
<organism evidence="3 4">
    <name type="scientific">Ralstonia flaminis</name>
    <dbReference type="NCBI Taxonomy" id="3058597"/>
    <lineage>
        <taxon>Bacteria</taxon>
        <taxon>Pseudomonadati</taxon>
        <taxon>Pseudomonadota</taxon>
        <taxon>Betaproteobacteria</taxon>
        <taxon>Burkholderiales</taxon>
        <taxon>Burkholderiaceae</taxon>
        <taxon>Ralstonia</taxon>
    </lineage>
</organism>
<name>A0ABM9KBZ8_9RALS</name>
<evidence type="ECO:0000256" key="1">
    <source>
        <dbReference type="SAM" id="MobiDB-lite"/>
    </source>
</evidence>
<evidence type="ECO:0000313" key="3">
    <source>
        <dbReference type="EMBL" id="CAJ0820832.1"/>
    </source>
</evidence>
<protein>
    <recommendedName>
        <fullName evidence="5">DUF2138 domain-containing protein</fullName>
    </recommendedName>
</protein>
<dbReference type="NCBIfam" id="NF008500">
    <property type="entry name" value="PRK11410.1"/>
    <property type="match status" value="1"/>
</dbReference>
<feature type="region of interest" description="Disordered" evidence="1">
    <location>
        <begin position="598"/>
        <end position="645"/>
    </location>
</feature>
<dbReference type="InterPro" id="IPR018671">
    <property type="entry name" value="DUF2138"/>
</dbReference>
<evidence type="ECO:0000256" key="2">
    <source>
        <dbReference type="SAM" id="Phobius"/>
    </source>
</evidence>
<dbReference type="Pfam" id="PF09909">
    <property type="entry name" value="DUF2138"/>
    <property type="match status" value="1"/>
</dbReference>
<dbReference type="EMBL" id="CATZLL010000016">
    <property type="protein sequence ID" value="CAJ0820832.1"/>
    <property type="molecule type" value="Genomic_DNA"/>
</dbReference>
<sequence>MISRLQTGTFYKPPALSSLAADSSMKLTRKQIAVGAVALVVAGAAVVQMVWHPFSRARALHARQVQLDLTYPDALIDSQSLSQLPRDVLRVPLLRDVLTEDFVAYYEGNEDRLSVAGALRRLAYEQKLDLAETVLKHVFDEPARVMLWRGPDDKLRYWVLSMQRNGLAKALEAVATVATSDTQLTKVADALGDSGAPVYALRLSATRSILIASKGDRLIALSEPGILLDKDGKPISKQASALAALLSDDAGKRNVQGTAYALPAQEPTGHHVVVSANYLSFGYQQYFPGIEALRFDFAAGTSGTGWQSAALIDPGHLTGKWDNAGLWRALPADPAACATLPVDWKAAGTLLRNVAGDAKDISEAATHVGDAFAGPAAACWYGKSSLVAPLFVAKLSSASQAEAVKPALAALFGQIIGAYEAKAQADDKSGPYKRLPVTTRPGPANATLWQRPVSARYGTAKSAEAPFGAQLSWERYFPVTLAIAGDVVVFSPDARLVDDALAVLAKRFPAVADSLPRDKTERIVLTMTPASLAPLVRREAGAALPADQEAVFLNAAQTHLFPKLKALSRYAPVSLALDGGVPSSRGWVPVTWLSSGRGLPAGGDGSPAPADTADAPAAPAASAAPAEAPATEAAAPVPADNASTQ</sequence>
<keyword evidence="2" id="KW-0812">Transmembrane</keyword>
<keyword evidence="2" id="KW-1133">Transmembrane helix</keyword>
<keyword evidence="4" id="KW-1185">Reference proteome</keyword>
<evidence type="ECO:0008006" key="5">
    <source>
        <dbReference type="Google" id="ProtNLM"/>
    </source>
</evidence>
<keyword evidence="2" id="KW-0472">Membrane</keyword>
<gene>
    <name evidence="3" type="ORF">LMG18101_04417</name>
</gene>
<comment type="caution">
    <text evidence="3">The sequence shown here is derived from an EMBL/GenBank/DDBJ whole genome shotgun (WGS) entry which is preliminary data.</text>
</comment>
<reference evidence="3 4" key="1">
    <citation type="submission" date="2023-07" db="EMBL/GenBank/DDBJ databases">
        <authorList>
            <person name="Peeters C."/>
        </authorList>
    </citation>
    <scope>NUCLEOTIDE SEQUENCE [LARGE SCALE GENOMIC DNA]</scope>
    <source>
        <strain evidence="3 4">LMG 18101</strain>
    </source>
</reference>
<dbReference type="Proteomes" id="UP001189757">
    <property type="component" value="Unassembled WGS sequence"/>
</dbReference>